<dbReference type="EMBL" id="JABSTQ010006906">
    <property type="protein sequence ID" value="KAG0436502.1"/>
    <property type="molecule type" value="Genomic_DNA"/>
</dbReference>
<sequence length="255" mass="28357">LSLSLDPPARSRRRRMRLRSETDLAMMETVEGTESDPEELNVPGQLYVSKKKEKAARLVDSEARHMERQRASEKLAGRKMVAKSVERQFARVPDGADQIVMRPHGDVCPDPGKVECRGCGMEKPPQNHLCEFKCQLCGRGQPLAEEEMGTQDQQATASATLEKAASRSDRRGESPRSFQGQARKRGLSRRKRLLPEAGGDHRGEAAAQPLALPHQGALRIQTRGEIEFQGPGERVHKKRSQSRDRKGVSFGSEVS</sequence>
<reference evidence="1 2" key="1">
    <citation type="journal article" date="2020" name="Cell">
        <title>Large-Scale Comparative Analyses of Tick Genomes Elucidate Their Genetic Diversity and Vector Capacities.</title>
        <authorList>
            <consortium name="Tick Genome and Microbiome Consortium (TIGMIC)"/>
            <person name="Jia N."/>
            <person name="Wang J."/>
            <person name="Shi W."/>
            <person name="Du L."/>
            <person name="Sun Y."/>
            <person name="Zhan W."/>
            <person name="Jiang J.F."/>
            <person name="Wang Q."/>
            <person name="Zhang B."/>
            <person name="Ji P."/>
            <person name="Bell-Sakyi L."/>
            <person name="Cui X.M."/>
            <person name="Yuan T.T."/>
            <person name="Jiang B.G."/>
            <person name="Yang W.F."/>
            <person name="Lam T.T."/>
            <person name="Chang Q.C."/>
            <person name="Ding S.J."/>
            <person name="Wang X.J."/>
            <person name="Zhu J.G."/>
            <person name="Ruan X.D."/>
            <person name="Zhao L."/>
            <person name="Wei J.T."/>
            <person name="Ye R.Z."/>
            <person name="Que T.C."/>
            <person name="Du C.H."/>
            <person name="Zhou Y.H."/>
            <person name="Cheng J.X."/>
            <person name="Dai P.F."/>
            <person name="Guo W.B."/>
            <person name="Han X.H."/>
            <person name="Huang E.J."/>
            <person name="Li L.F."/>
            <person name="Wei W."/>
            <person name="Gao Y.C."/>
            <person name="Liu J.Z."/>
            <person name="Shao H.Z."/>
            <person name="Wang X."/>
            <person name="Wang C.C."/>
            <person name="Yang T.C."/>
            <person name="Huo Q.B."/>
            <person name="Li W."/>
            <person name="Chen H.Y."/>
            <person name="Chen S.E."/>
            <person name="Zhou L.G."/>
            <person name="Ni X.B."/>
            <person name="Tian J.H."/>
            <person name="Sheng Y."/>
            <person name="Liu T."/>
            <person name="Pan Y.S."/>
            <person name="Xia L.Y."/>
            <person name="Li J."/>
            <person name="Zhao F."/>
            <person name="Cao W.C."/>
        </authorList>
    </citation>
    <scope>NUCLEOTIDE SEQUENCE [LARGE SCALE GENOMIC DNA]</scope>
    <source>
        <strain evidence="1">Iper-2018</strain>
    </source>
</reference>
<comment type="caution">
    <text evidence="1">The sequence shown here is derived from an EMBL/GenBank/DDBJ whole genome shotgun (WGS) entry which is preliminary data.</text>
</comment>
<feature type="non-terminal residue" evidence="1">
    <location>
        <position position="1"/>
    </location>
</feature>
<protein>
    <submittedName>
        <fullName evidence="1">Uncharacterized protein</fullName>
    </submittedName>
</protein>
<gene>
    <name evidence="1" type="ORF">HPB47_017912</name>
</gene>
<dbReference type="Proteomes" id="UP000805193">
    <property type="component" value="Unassembled WGS sequence"/>
</dbReference>
<organism evidence="1 2">
    <name type="scientific">Ixodes persulcatus</name>
    <name type="common">Taiga tick</name>
    <dbReference type="NCBI Taxonomy" id="34615"/>
    <lineage>
        <taxon>Eukaryota</taxon>
        <taxon>Metazoa</taxon>
        <taxon>Ecdysozoa</taxon>
        <taxon>Arthropoda</taxon>
        <taxon>Chelicerata</taxon>
        <taxon>Arachnida</taxon>
        <taxon>Acari</taxon>
        <taxon>Parasitiformes</taxon>
        <taxon>Ixodida</taxon>
        <taxon>Ixodoidea</taxon>
        <taxon>Ixodidae</taxon>
        <taxon>Ixodinae</taxon>
        <taxon>Ixodes</taxon>
    </lineage>
</organism>
<proteinExistence type="predicted"/>
<evidence type="ECO:0000313" key="2">
    <source>
        <dbReference type="Proteomes" id="UP000805193"/>
    </source>
</evidence>
<name>A0AC60QM24_IXOPE</name>
<evidence type="ECO:0000313" key="1">
    <source>
        <dbReference type="EMBL" id="KAG0436502.1"/>
    </source>
</evidence>
<keyword evidence="2" id="KW-1185">Reference proteome</keyword>
<accession>A0AC60QM24</accession>